<dbReference type="GO" id="GO:0005524">
    <property type="term" value="F:ATP binding"/>
    <property type="evidence" value="ECO:0007669"/>
    <property type="project" value="InterPro"/>
</dbReference>
<dbReference type="InterPro" id="IPR008271">
    <property type="entry name" value="Ser/Thr_kinase_AS"/>
</dbReference>
<dbReference type="CDD" id="cd12416">
    <property type="entry name" value="RRM4_RBM28_like"/>
    <property type="match status" value="1"/>
</dbReference>
<proteinExistence type="predicted"/>
<evidence type="ECO:0000313" key="9">
    <source>
        <dbReference type="EMBL" id="KAK0429212.1"/>
    </source>
</evidence>
<evidence type="ECO:0000256" key="2">
    <source>
        <dbReference type="ARBA" id="ARBA00022737"/>
    </source>
</evidence>
<accession>A0AA39MCI8</accession>
<dbReference type="InterPro" id="IPR011009">
    <property type="entry name" value="Kinase-like_dom_sf"/>
</dbReference>
<dbReference type="SUPFAM" id="SSF56112">
    <property type="entry name" value="Protein kinase-like (PK-like)"/>
    <property type="match status" value="1"/>
</dbReference>
<dbReference type="GO" id="GO:0004672">
    <property type="term" value="F:protein kinase activity"/>
    <property type="evidence" value="ECO:0007669"/>
    <property type="project" value="InterPro"/>
</dbReference>
<feature type="domain" description="RRM" evidence="8">
    <location>
        <begin position="500"/>
        <end position="581"/>
    </location>
</feature>
<dbReference type="Gene3D" id="1.10.510.10">
    <property type="entry name" value="Transferase(Phosphotransferase) domain 1"/>
    <property type="match status" value="1"/>
</dbReference>
<dbReference type="InterPro" id="IPR000719">
    <property type="entry name" value="Prot_kinase_dom"/>
</dbReference>
<dbReference type="PANTHER" id="PTHR48039">
    <property type="entry name" value="RNA-BINDING MOTIF PROTEIN 14B"/>
    <property type="match status" value="1"/>
</dbReference>
<organism evidence="9 10">
    <name type="scientific">Steinernema hermaphroditum</name>
    <dbReference type="NCBI Taxonomy" id="289476"/>
    <lineage>
        <taxon>Eukaryota</taxon>
        <taxon>Metazoa</taxon>
        <taxon>Ecdysozoa</taxon>
        <taxon>Nematoda</taxon>
        <taxon>Chromadorea</taxon>
        <taxon>Rhabditida</taxon>
        <taxon>Tylenchina</taxon>
        <taxon>Panagrolaimomorpha</taxon>
        <taxon>Strongyloidoidea</taxon>
        <taxon>Steinernematidae</taxon>
        <taxon>Steinernema</taxon>
    </lineage>
</organism>
<dbReference type="Pfam" id="PF00076">
    <property type="entry name" value="RRM_1"/>
    <property type="match status" value="2"/>
</dbReference>
<gene>
    <name evidence="9" type="ORF">QR680_011254</name>
</gene>
<dbReference type="EMBL" id="JAUCMV010000001">
    <property type="protein sequence ID" value="KAK0429212.1"/>
    <property type="molecule type" value="Genomic_DNA"/>
</dbReference>
<dbReference type="SMART" id="SM00361">
    <property type="entry name" value="RRM_1"/>
    <property type="match status" value="2"/>
</dbReference>
<dbReference type="CDD" id="cd12415">
    <property type="entry name" value="RRM3_RBM28_like"/>
    <property type="match status" value="1"/>
</dbReference>
<evidence type="ECO:0000256" key="1">
    <source>
        <dbReference type="ARBA" id="ARBA00004123"/>
    </source>
</evidence>
<feature type="region of interest" description="Disordered" evidence="6">
    <location>
        <begin position="403"/>
        <end position="497"/>
    </location>
</feature>
<dbReference type="PROSITE" id="PS50102">
    <property type="entry name" value="RRM"/>
    <property type="match status" value="3"/>
</dbReference>
<feature type="compositionally biased region" description="Polar residues" evidence="6">
    <location>
        <begin position="840"/>
        <end position="851"/>
    </location>
</feature>
<dbReference type="GO" id="GO:0003729">
    <property type="term" value="F:mRNA binding"/>
    <property type="evidence" value="ECO:0007669"/>
    <property type="project" value="TreeGrafter"/>
</dbReference>
<keyword evidence="3 5" id="KW-0694">RNA-binding</keyword>
<evidence type="ECO:0000259" key="7">
    <source>
        <dbReference type="PROSITE" id="PS50011"/>
    </source>
</evidence>
<feature type="domain" description="Protein kinase" evidence="7">
    <location>
        <begin position="19"/>
        <end position="288"/>
    </location>
</feature>
<evidence type="ECO:0000256" key="3">
    <source>
        <dbReference type="ARBA" id="ARBA00022884"/>
    </source>
</evidence>
<dbReference type="GO" id="GO:0005730">
    <property type="term" value="C:nucleolus"/>
    <property type="evidence" value="ECO:0007669"/>
    <property type="project" value="TreeGrafter"/>
</dbReference>
<sequence length="851" mass="96214">MIVLASTSRPSFRDSRQQWTLVKALGKGSYGRVDALRNNFGDVVAVKSSGFKQEIQKECTPNPSLQASYLYPALIKFLIKLKGHKNVVSYIDHVFHVEDNIYDSVMLELGKGNLFDHLRRTILKESTMRHYFHQIVNGLCHIHKRGIVHLDLKSGNIIIGSDGQLKLADFGLSQEFYSPACGTRMRYFRGAIGTYQICPPEAFTKMAYDGRKSDVWALGVLLLEMSYQKYLWAKPETKDSGFRRFFHSESDGESDIVKLARCIMEMDWNRRLSLERIAQNIGGRTLYICLQQLREQKQSSSKWKMARANRHCRLIVRNLPFDTSKDDLQELFSKVGELSEVAIPPCKDKRFPKSCAGFGFVNFVKKSDAANAKEQLNFTQFKGRKIAVDWAVNKDEYVTSVISSKKEEQKSNKKADDESEKVADEESEEAADEENEDLFKEDDDEDENDDEEASDEEDESADDEEDEKAANEDDESEEKQNKKEKKPRKRKEDSAMSEGRVLFLRNLSFGTTKEQLEEVFSDFSEVQLAIVCCFSGSDHSKGSAFVHFKTKQGADDALKELSSEEGITIDGRRINGMVAVPRSDASQFQNNEAGKQKVKDKRNLHLLRASFIRPGTASANEMSQHDVEKRQKLASLAKNKLRNLLMFVSPTRLVIYNVPKNWSDTTLRSKCIVATGNKDAQITECKIWRDFTKLDARGLPESMGYAFVGFAAHEDAFACLRAMNNNPKTFTNDKRPIVEFCIENLQAVRAKERKLAKSKLPKGTVVKKTPVASSNPAVEKAVEKTKAMLSQGGQKSLPKRFGAKIRHRDAKGKAQKKNKASRKRKSTTTSSKPAKKSKLNTKGVTKSLTMM</sequence>
<feature type="compositionally biased region" description="Acidic residues" evidence="6">
    <location>
        <begin position="425"/>
        <end position="477"/>
    </location>
</feature>
<dbReference type="Proteomes" id="UP001175271">
    <property type="component" value="Unassembled WGS sequence"/>
</dbReference>
<dbReference type="SUPFAM" id="SSF54928">
    <property type="entry name" value="RNA-binding domain, RBD"/>
    <property type="match status" value="2"/>
</dbReference>
<dbReference type="CDD" id="cd00180">
    <property type="entry name" value="PKc"/>
    <property type="match status" value="1"/>
</dbReference>
<dbReference type="InterPro" id="IPR035979">
    <property type="entry name" value="RBD_domain_sf"/>
</dbReference>
<evidence type="ECO:0000256" key="5">
    <source>
        <dbReference type="PROSITE-ProRule" id="PRU00176"/>
    </source>
</evidence>
<feature type="region of interest" description="Disordered" evidence="6">
    <location>
        <begin position="787"/>
        <end position="851"/>
    </location>
</feature>
<comment type="caution">
    <text evidence="9">The sequence shown here is derived from an EMBL/GenBank/DDBJ whole genome shotgun (WGS) entry which is preliminary data.</text>
</comment>
<dbReference type="PROSITE" id="PS00108">
    <property type="entry name" value="PROTEIN_KINASE_ST"/>
    <property type="match status" value="1"/>
</dbReference>
<dbReference type="PANTHER" id="PTHR48039:SF5">
    <property type="entry name" value="RNA-BINDING PROTEIN 28"/>
    <property type="match status" value="1"/>
</dbReference>
<dbReference type="PROSITE" id="PS50011">
    <property type="entry name" value="PROTEIN_KINASE_DOM"/>
    <property type="match status" value="1"/>
</dbReference>
<feature type="domain" description="RRM" evidence="8">
    <location>
        <begin position="312"/>
        <end position="393"/>
    </location>
</feature>
<dbReference type="InterPro" id="IPR000504">
    <property type="entry name" value="RRM_dom"/>
</dbReference>
<evidence type="ECO:0000256" key="6">
    <source>
        <dbReference type="SAM" id="MobiDB-lite"/>
    </source>
</evidence>
<evidence type="ECO:0000256" key="4">
    <source>
        <dbReference type="ARBA" id="ARBA00023242"/>
    </source>
</evidence>
<keyword evidence="10" id="KW-1185">Reference proteome</keyword>
<dbReference type="InterPro" id="IPR012677">
    <property type="entry name" value="Nucleotide-bd_a/b_plait_sf"/>
</dbReference>
<feature type="domain" description="RRM" evidence="8">
    <location>
        <begin position="651"/>
        <end position="743"/>
    </location>
</feature>
<dbReference type="InterPro" id="IPR003954">
    <property type="entry name" value="RRM_euk-type"/>
</dbReference>
<keyword evidence="2" id="KW-0677">Repeat</keyword>
<dbReference type="SMART" id="SM00220">
    <property type="entry name" value="S_TKc"/>
    <property type="match status" value="1"/>
</dbReference>
<evidence type="ECO:0000259" key="8">
    <source>
        <dbReference type="PROSITE" id="PS50102"/>
    </source>
</evidence>
<evidence type="ECO:0008006" key="11">
    <source>
        <dbReference type="Google" id="ProtNLM"/>
    </source>
</evidence>
<dbReference type="InterPro" id="IPR051945">
    <property type="entry name" value="RRM_MRD1_RNA_proc_ribogen"/>
</dbReference>
<dbReference type="Gene3D" id="3.30.70.330">
    <property type="match status" value="3"/>
</dbReference>
<keyword evidence="4" id="KW-0539">Nucleus</keyword>
<dbReference type="Pfam" id="PF00069">
    <property type="entry name" value="Pkinase"/>
    <property type="match status" value="1"/>
</dbReference>
<dbReference type="SMART" id="SM00360">
    <property type="entry name" value="RRM"/>
    <property type="match status" value="3"/>
</dbReference>
<feature type="compositionally biased region" description="Basic and acidic residues" evidence="6">
    <location>
        <begin position="404"/>
        <end position="424"/>
    </location>
</feature>
<name>A0AA39MCI8_9BILA</name>
<evidence type="ECO:0000313" key="10">
    <source>
        <dbReference type="Proteomes" id="UP001175271"/>
    </source>
</evidence>
<dbReference type="AlphaFoldDB" id="A0AA39MCI8"/>
<protein>
    <recommendedName>
        <fullName evidence="11">Protein kinase domain-containing protein</fullName>
    </recommendedName>
</protein>
<dbReference type="FunFam" id="3.30.70.330:FF:000182">
    <property type="entry name" value="RNA-binding motif protein 28"/>
    <property type="match status" value="1"/>
</dbReference>
<comment type="subcellular location">
    <subcellularLocation>
        <location evidence="1">Nucleus</location>
    </subcellularLocation>
</comment>
<feature type="compositionally biased region" description="Basic residues" evidence="6">
    <location>
        <begin position="797"/>
        <end position="826"/>
    </location>
</feature>
<reference evidence="9" key="1">
    <citation type="submission" date="2023-06" db="EMBL/GenBank/DDBJ databases">
        <title>Genomic analysis of the entomopathogenic nematode Steinernema hermaphroditum.</title>
        <authorList>
            <person name="Schwarz E.M."/>
            <person name="Heppert J.K."/>
            <person name="Baniya A."/>
            <person name="Schwartz H.T."/>
            <person name="Tan C.-H."/>
            <person name="Antoshechkin I."/>
            <person name="Sternberg P.W."/>
            <person name="Goodrich-Blair H."/>
            <person name="Dillman A.R."/>
        </authorList>
    </citation>
    <scope>NUCLEOTIDE SEQUENCE</scope>
    <source>
        <strain evidence="9">PS9179</strain>
        <tissue evidence="9">Whole animal</tissue>
    </source>
</reference>
<dbReference type="CDD" id="cd12414">
    <property type="entry name" value="RRM2_RBM28_like"/>
    <property type="match status" value="1"/>
</dbReference>